<sequence length="174" mass="17829">MTTMLPDTGSSTLLHLPVQAPAGRAAAASEPHAPQVQRLASHAGASWVDATSVQAWAAAGGHRVLLLAGDAVRFPEGQDVAAVLPELQRCAGTPFALGIVPADQEDAVARRYGVQRWPSLVALCDGAYLGTLSGMHDWQPFLAQLQALLALPASRVPGIGIPLVSAGAASACQA</sequence>
<gene>
    <name evidence="2" type="ORF">AQPW35_16190</name>
</gene>
<evidence type="ECO:0000256" key="1">
    <source>
        <dbReference type="ARBA" id="ARBA00009004"/>
    </source>
</evidence>
<keyword evidence="3" id="KW-1185">Reference proteome</keyword>
<evidence type="ECO:0008006" key="4">
    <source>
        <dbReference type="Google" id="ProtNLM"/>
    </source>
</evidence>
<dbReference type="CDD" id="cd02965">
    <property type="entry name" value="HyaE"/>
    <property type="match status" value="1"/>
</dbReference>
<name>A0A480AUU3_9BURK</name>
<dbReference type="AlphaFoldDB" id="A0A480AUU3"/>
<evidence type="ECO:0000313" key="2">
    <source>
        <dbReference type="EMBL" id="GCL62538.1"/>
    </source>
</evidence>
<evidence type="ECO:0000313" key="3">
    <source>
        <dbReference type="Proteomes" id="UP000301751"/>
    </source>
</evidence>
<dbReference type="RefSeq" id="WP_228027006.1">
    <property type="nucleotide sequence ID" value="NZ_BJCL01000003.1"/>
</dbReference>
<protein>
    <recommendedName>
        <fullName evidence="4">Hydrogenase</fullName>
    </recommendedName>
</protein>
<dbReference type="Pfam" id="PF07449">
    <property type="entry name" value="HyaE"/>
    <property type="match status" value="1"/>
</dbReference>
<proteinExistence type="inferred from homology"/>
<comment type="similarity">
    <text evidence="1">Belongs to the HupG/HyaE family.</text>
</comment>
<reference evidence="3" key="1">
    <citation type="submission" date="2019-03" db="EMBL/GenBank/DDBJ databases">
        <title>Aquabacterium pictum sp.nov., the first bacteriochlorophyll a-containing freshwater bacterium in the genus Aquabacterium of the class Betaproteobacteria.</title>
        <authorList>
            <person name="Hirose S."/>
            <person name="Tank M."/>
            <person name="Hara E."/>
            <person name="Tamaki H."/>
            <person name="Takaichi S."/>
            <person name="Haruta S."/>
            <person name="Hanada S."/>
        </authorList>
    </citation>
    <scope>NUCLEOTIDE SEQUENCE [LARGE SCALE GENOMIC DNA]</scope>
    <source>
        <strain evidence="3">W35</strain>
    </source>
</reference>
<dbReference type="Proteomes" id="UP000301751">
    <property type="component" value="Unassembled WGS sequence"/>
</dbReference>
<dbReference type="EMBL" id="BJCL01000003">
    <property type="protein sequence ID" value="GCL62538.1"/>
    <property type="molecule type" value="Genomic_DNA"/>
</dbReference>
<dbReference type="SUPFAM" id="SSF52833">
    <property type="entry name" value="Thioredoxin-like"/>
    <property type="match status" value="1"/>
</dbReference>
<comment type="caution">
    <text evidence="2">The sequence shown here is derived from an EMBL/GenBank/DDBJ whole genome shotgun (WGS) entry which is preliminary data.</text>
</comment>
<dbReference type="InterPro" id="IPR036249">
    <property type="entry name" value="Thioredoxin-like_sf"/>
</dbReference>
<dbReference type="Gene3D" id="3.40.30.10">
    <property type="entry name" value="Glutaredoxin"/>
    <property type="match status" value="1"/>
</dbReference>
<accession>A0A480AUU3</accession>
<dbReference type="InterPro" id="IPR010893">
    <property type="entry name" value="NiFe-hyd_mat_HyaE"/>
</dbReference>
<organism evidence="2 3">
    <name type="scientific">Pseudaquabacterium pictum</name>
    <dbReference type="NCBI Taxonomy" id="2315236"/>
    <lineage>
        <taxon>Bacteria</taxon>
        <taxon>Pseudomonadati</taxon>
        <taxon>Pseudomonadota</taxon>
        <taxon>Betaproteobacteria</taxon>
        <taxon>Burkholderiales</taxon>
        <taxon>Sphaerotilaceae</taxon>
        <taxon>Pseudaquabacterium</taxon>
    </lineage>
</organism>